<organism evidence="2 3">
    <name type="scientific">Clostridium simiarum</name>
    <dbReference type="NCBI Taxonomy" id="2841506"/>
    <lineage>
        <taxon>Bacteria</taxon>
        <taxon>Bacillati</taxon>
        <taxon>Bacillota</taxon>
        <taxon>Clostridia</taxon>
        <taxon>Eubacteriales</taxon>
        <taxon>Clostridiaceae</taxon>
        <taxon>Clostridium</taxon>
    </lineage>
</organism>
<dbReference type="RefSeq" id="WP_216457517.1">
    <property type="nucleotide sequence ID" value="NZ_JAHLQL010000005.1"/>
</dbReference>
<dbReference type="InterPro" id="IPR050249">
    <property type="entry name" value="Pseudomonas-type_ThrB"/>
</dbReference>
<dbReference type="Proteomes" id="UP000736583">
    <property type="component" value="Unassembled WGS sequence"/>
</dbReference>
<feature type="domain" description="Aminoglycoside phosphotransferase" evidence="1">
    <location>
        <begin position="35"/>
        <end position="267"/>
    </location>
</feature>
<proteinExistence type="predicted"/>
<evidence type="ECO:0000259" key="1">
    <source>
        <dbReference type="Pfam" id="PF01636"/>
    </source>
</evidence>
<reference evidence="2 3" key="1">
    <citation type="submission" date="2021-06" db="EMBL/GenBank/DDBJ databases">
        <authorList>
            <person name="Sun Q."/>
            <person name="Li D."/>
        </authorList>
    </citation>
    <scope>NUCLEOTIDE SEQUENCE [LARGE SCALE GENOMIC DNA]</scope>
    <source>
        <strain evidence="2 3">MSJ-4</strain>
    </source>
</reference>
<keyword evidence="3" id="KW-1185">Reference proteome</keyword>
<sequence length="332" mass="39743">MEKEIKDLFDEEILREAAARFDIDVSTLTLIGRFQNFVYEYEKQDRSYILRLIHSSHRKEEAVKGELDWILYLANNGVSASKPIYSIRDRLTERISAKDSYFIATSFEKAIGKKIGYPECINNQELFEKCGEITGRMHLLSKQYIPSTKEIQRHEWTENYYLQNIKKFIPTSQYEIHESYKVLINKINHLEKDSNSFGIIHGDINVGNFLLSDEGINIFDFDECQYSWFVEDIAIQLFYIIYVFLDDSIEERQEEAYTFMKSFMRGYYRENFIDEYWLRQIPLFLQLREIIVYIGIYRSFELSNLNQWRRNYIMQSKARIEKGTPIVKDVIY</sequence>
<evidence type="ECO:0000313" key="3">
    <source>
        <dbReference type="Proteomes" id="UP000736583"/>
    </source>
</evidence>
<dbReference type="PANTHER" id="PTHR21064">
    <property type="entry name" value="AMINOGLYCOSIDE PHOSPHOTRANSFERASE DOMAIN-CONTAINING PROTEIN-RELATED"/>
    <property type="match status" value="1"/>
</dbReference>
<dbReference type="PANTHER" id="PTHR21064:SF6">
    <property type="entry name" value="AMINOGLYCOSIDE PHOSPHOTRANSFERASE DOMAIN-CONTAINING PROTEIN"/>
    <property type="match status" value="1"/>
</dbReference>
<gene>
    <name evidence="2" type="ORF">KQI89_13635</name>
</gene>
<protein>
    <submittedName>
        <fullName evidence="2">Phosphotransferase</fullName>
    </submittedName>
</protein>
<comment type="caution">
    <text evidence="2">The sequence shown here is derived from an EMBL/GenBank/DDBJ whole genome shotgun (WGS) entry which is preliminary data.</text>
</comment>
<accession>A0ABS6F2R9</accession>
<dbReference type="InterPro" id="IPR002575">
    <property type="entry name" value="Aminoglycoside_PTrfase"/>
</dbReference>
<dbReference type="EMBL" id="JAHLQL010000005">
    <property type="protein sequence ID" value="MBU5592789.1"/>
    <property type="molecule type" value="Genomic_DNA"/>
</dbReference>
<evidence type="ECO:0000313" key="2">
    <source>
        <dbReference type="EMBL" id="MBU5592789.1"/>
    </source>
</evidence>
<dbReference type="Pfam" id="PF01636">
    <property type="entry name" value="APH"/>
    <property type="match status" value="1"/>
</dbReference>
<name>A0ABS6F2R9_9CLOT</name>